<sequence>MGSQEETEAQECAPPGYTILQPGRPRRSRSATQSRPAEGPVCAAGPSLTSSQRGMMSSTSPTPCRGRQRSSSLGDIRANDIRNIYGPPPAVVPAVTFSSGLDHHHVWVHHHPDKLGDAQAKTGMTAALLAPQLLRLAAPLFRRQFVDAAPPSATALEAWNLRHGNGISPSPSTCHSPPLAVSPRPPCSFYSISPYSLSPVTSPFASAFNSPCPSLHDGSQGAGRLEDSREADQAWGQETCGRICRSRQGSVKSRKPSNTQGAPRGADANCRRPSSAHDSQDTQALRSTDAHRRRPSSAQTLTPAVLTMSRPASPQPPSSHAAVASHASRRAAFAHKAALWKVADLAASPAASPATMPVSLHGPSLQVPAKGILQSKGDPGDSGWDPNALARSVSPLPTKTAVILSPTSQPAALNRGMRRQLTCGTEGGLSTMMGRSLSTASFSDLAEVCPRSPAEFLARLTAEKDCFSFSRSEVALMKQAYHRFKNPEASDLDRSSLLDVFVHLGYLGPTEMLAANIDKIAAQVSTFVNFNFIELVEVAEKLCVEEAKRIPAAFEFKLASCKTARDNQRLPDSELPQLLQRLGFLPLNRVISEILHELRGGPELEFDEEENVSNENGTNEVDYTEQDLDLVGFNVFLATYRASEGFGREMLSLARGTFNAACAASLVTAPSTVAAALPSEAPKNTDEFSEADAAAQKPAQLLRPELLLGPLLRLFGRQSEQPARALLRHAGFCGDAAKQPKNQTQPESHHLVESAPDEYDLVPTEPPPHRVGISLAEFIIWARRLHKLRLTPLWQRFNTSAVLPAAGPQVKKTLGPLMPVASLAKAMQGVQPQSPKARKEPLKAEISSDGAVIAAAEAAMPGMTISRDVVAEFVAKAGLEEDKDLDFDGFVRFAECCCRRSGFGREESDELKVLFRKFDHNGSVELEAPELLDLLRYLGYDTCLEDVYRFIDSVDCNRNGTLDFQEFLRQMRLHREAEWCQIRKIFKQKLEQRKMTTTRFQDALENSGRSPRSQLLQEEEQLLPCSQVQSALHALGVLPLGEEHLLAKLILEAGSPDALSLQDFATLEEKCRIESAAVRRRHAGFSSPELAVIHRLFNQHLKQQTSGVPVLGLGELLWLLSSVGVPVDTLEARKDILDLLEAAREAARKVGTAPEDIGEPGSKAVTFWALVHLLRAYRRRGEGTSAEKEQKALDDSRFSRAEVLEFREVFLTWASRAPPPRSAGPAGDWLGPLHGPRSTSAAAMAAELLLGSGTARAAWMSLLDIKALLCSLGLRYDLEHRKAILGQMETMFGRGAVGEWLELPASVIDFADFLRLMRWMLDSNFADINGAAKEVVSRKATVEAAAKHAKARKLMKGAAVAAKATKVFFKAAAGNKAGLAMLVTKVESVSEAEKLSTESCDPSMPMQLPKESWPLRMPSPLRKRATLIRQACKFELE</sequence>
<dbReference type="PROSITE" id="PS00018">
    <property type="entry name" value="EF_HAND_1"/>
    <property type="match status" value="1"/>
</dbReference>
<evidence type="ECO:0000256" key="1">
    <source>
        <dbReference type="ARBA" id="ARBA00022737"/>
    </source>
</evidence>
<keyword evidence="1" id="KW-0677">Repeat</keyword>
<dbReference type="Proteomes" id="UP000654075">
    <property type="component" value="Unassembled WGS sequence"/>
</dbReference>
<dbReference type="InterPro" id="IPR011992">
    <property type="entry name" value="EF-hand-dom_pair"/>
</dbReference>
<feature type="compositionally biased region" description="Polar residues" evidence="3">
    <location>
        <begin position="47"/>
        <end position="62"/>
    </location>
</feature>
<dbReference type="EMBL" id="CAJNNV010032125">
    <property type="protein sequence ID" value="CAE8639039.1"/>
    <property type="molecule type" value="Genomic_DNA"/>
</dbReference>
<dbReference type="PANTHER" id="PTHR23048:SF45">
    <property type="entry name" value="CALMODULIN LIKE 4"/>
    <property type="match status" value="1"/>
</dbReference>
<comment type="caution">
    <text evidence="5">The sequence shown here is derived from an EMBL/GenBank/DDBJ whole genome shotgun (WGS) entry which is preliminary data.</text>
</comment>
<dbReference type="OrthoDB" id="26525at2759"/>
<feature type="region of interest" description="Disordered" evidence="3">
    <location>
        <begin position="246"/>
        <end position="325"/>
    </location>
</feature>
<evidence type="ECO:0000256" key="3">
    <source>
        <dbReference type="SAM" id="MobiDB-lite"/>
    </source>
</evidence>
<feature type="domain" description="EF-hand" evidence="4">
    <location>
        <begin position="906"/>
        <end position="941"/>
    </location>
</feature>
<feature type="domain" description="EF-hand" evidence="4">
    <location>
        <begin position="942"/>
        <end position="977"/>
    </location>
</feature>
<keyword evidence="2" id="KW-0106">Calcium</keyword>
<name>A0A813HND3_POLGL</name>
<reference evidence="5" key="1">
    <citation type="submission" date="2021-02" db="EMBL/GenBank/DDBJ databases">
        <authorList>
            <person name="Dougan E. K."/>
            <person name="Rhodes N."/>
            <person name="Thang M."/>
            <person name="Chan C."/>
        </authorList>
    </citation>
    <scope>NUCLEOTIDE SEQUENCE</scope>
</reference>
<feature type="region of interest" description="Disordered" evidence="3">
    <location>
        <begin position="212"/>
        <end position="234"/>
    </location>
</feature>
<dbReference type="Pfam" id="PF13499">
    <property type="entry name" value="EF-hand_7"/>
    <property type="match status" value="1"/>
</dbReference>
<dbReference type="PANTHER" id="PTHR23048">
    <property type="entry name" value="MYOSIN LIGHT CHAIN 1, 3"/>
    <property type="match status" value="1"/>
</dbReference>
<dbReference type="Gene3D" id="1.10.238.10">
    <property type="entry name" value="EF-hand"/>
    <property type="match status" value="1"/>
</dbReference>
<feature type="compositionally biased region" description="Polar residues" evidence="3">
    <location>
        <begin position="247"/>
        <end position="261"/>
    </location>
</feature>
<dbReference type="InterPro" id="IPR050230">
    <property type="entry name" value="CALM/Myosin/TropC-like"/>
</dbReference>
<dbReference type="GO" id="GO:0016460">
    <property type="term" value="C:myosin II complex"/>
    <property type="evidence" value="ECO:0007669"/>
    <property type="project" value="TreeGrafter"/>
</dbReference>
<keyword evidence="6" id="KW-1185">Reference proteome</keyword>
<evidence type="ECO:0000256" key="2">
    <source>
        <dbReference type="ARBA" id="ARBA00022837"/>
    </source>
</evidence>
<dbReference type="CDD" id="cd00051">
    <property type="entry name" value="EFh"/>
    <property type="match status" value="1"/>
</dbReference>
<gene>
    <name evidence="5" type="ORF">PGLA1383_LOCUS54112</name>
</gene>
<dbReference type="PROSITE" id="PS50222">
    <property type="entry name" value="EF_HAND_2"/>
    <property type="match status" value="2"/>
</dbReference>
<evidence type="ECO:0000259" key="4">
    <source>
        <dbReference type="PROSITE" id="PS50222"/>
    </source>
</evidence>
<evidence type="ECO:0000313" key="6">
    <source>
        <dbReference type="Proteomes" id="UP000654075"/>
    </source>
</evidence>
<accession>A0A813HND3</accession>
<dbReference type="SUPFAM" id="SSF47473">
    <property type="entry name" value="EF-hand"/>
    <property type="match status" value="1"/>
</dbReference>
<dbReference type="GO" id="GO:0005509">
    <property type="term" value="F:calcium ion binding"/>
    <property type="evidence" value="ECO:0007669"/>
    <property type="project" value="InterPro"/>
</dbReference>
<proteinExistence type="predicted"/>
<protein>
    <recommendedName>
        <fullName evidence="4">EF-hand domain-containing protein</fullName>
    </recommendedName>
</protein>
<organism evidence="5 6">
    <name type="scientific">Polarella glacialis</name>
    <name type="common">Dinoflagellate</name>
    <dbReference type="NCBI Taxonomy" id="89957"/>
    <lineage>
        <taxon>Eukaryota</taxon>
        <taxon>Sar</taxon>
        <taxon>Alveolata</taxon>
        <taxon>Dinophyceae</taxon>
        <taxon>Suessiales</taxon>
        <taxon>Suessiaceae</taxon>
        <taxon>Polarella</taxon>
    </lineage>
</organism>
<dbReference type="SMART" id="SM00054">
    <property type="entry name" value="EFh"/>
    <property type="match status" value="2"/>
</dbReference>
<evidence type="ECO:0000313" key="5">
    <source>
        <dbReference type="EMBL" id="CAE8639039.1"/>
    </source>
</evidence>
<dbReference type="InterPro" id="IPR018247">
    <property type="entry name" value="EF_Hand_1_Ca_BS"/>
</dbReference>
<dbReference type="InterPro" id="IPR002048">
    <property type="entry name" value="EF_hand_dom"/>
</dbReference>
<feature type="region of interest" description="Disordered" evidence="3">
    <location>
        <begin position="1"/>
        <end position="73"/>
    </location>
</feature>